<keyword evidence="2" id="KW-0238">DNA-binding</keyword>
<dbReference type="PANTHER" id="PTHR11390:SF21">
    <property type="entry name" value="DNA TOPOISOMERASE 3-ALPHA"/>
    <property type="match status" value="1"/>
</dbReference>
<dbReference type="SUPFAM" id="SSF56712">
    <property type="entry name" value="Prokaryotic type I DNA topoisomerase"/>
    <property type="match status" value="1"/>
</dbReference>
<dbReference type="InterPro" id="IPR013497">
    <property type="entry name" value="Topo_IA_cen"/>
</dbReference>
<dbReference type="GO" id="GO:0003677">
    <property type="term" value="F:DNA binding"/>
    <property type="evidence" value="ECO:0007669"/>
    <property type="project" value="UniProtKB-KW"/>
</dbReference>
<dbReference type="GO" id="GO:0006265">
    <property type="term" value="P:DNA topological change"/>
    <property type="evidence" value="ECO:0007669"/>
    <property type="project" value="InterPro"/>
</dbReference>
<feature type="domain" description="Topo IA-type catalytic" evidence="3">
    <location>
        <begin position="1"/>
        <end position="114"/>
    </location>
</feature>
<dbReference type="PANTHER" id="PTHR11390">
    <property type="entry name" value="PROKARYOTIC DNA TOPOISOMERASE"/>
    <property type="match status" value="1"/>
</dbReference>
<dbReference type="AlphaFoldDB" id="A0AAN8XIT0"/>
<gene>
    <name evidence="4" type="primary">TOP3A_1</name>
    <name evidence="4" type="ORF">SK128_028307</name>
</gene>
<protein>
    <recommendedName>
        <fullName evidence="2">DNA topoisomerase</fullName>
        <ecNumber evidence="2">5.6.2.1</ecNumber>
    </recommendedName>
</protein>
<keyword evidence="5" id="KW-1185">Reference proteome</keyword>
<dbReference type="InterPro" id="IPR000380">
    <property type="entry name" value="Topo_IA"/>
</dbReference>
<dbReference type="GO" id="GO:0003917">
    <property type="term" value="F:DNA topoisomerase type I (single strand cut, ATP-independent) activity"/>
    <property type="evidence" value="ECO:0007669"/>
    <property type="project" value="UniProtKB-EC"/>
</dbReference>
<accession>A0AAN8XIT0</accession>
<keyword evidence="2" id="KW-0799">Topoisomerase</keyword>
<evidence type="ECO:0000256" key="1">
    <source>
        <dbReference type="ARBA" id="ARBA00023235"/>
    </source>
</evidence>
<evidence type="ECO:0000313" key="5">
    <source>
        <dbReference type="Proteomes" id="UP001381693"/>
    </source>
</evidence>
<dbReference type="InterPro" id="IPR013824">
    <property type="entry name" value="Topo_IA_cen_sub1"/>
</dbReference>
<dbReference type="EMBL" id="JAXCGZ010005708">
    <property type="protein sequence ID" value="KAK7081073.1"/>
    <property type="molecule type" value="Genomic_DNA"/>
</dbReference>
<dbReference type="GO" id="GO:0006281">
    <property type="term" value="P:DNA repair"/>
    <property type="evidence" value="ECO:0007669"/>
    <property type="project" value="TreeGrafter"/>
</dbReference>
<comment type="catalytic activity">
    <reaction evidence="2">
        <text>ATP-independent breakage of single-stranded DNA, followed by passage and rejoining.</text>
        <dbReference type="EC" id="5.6.2.1"/>
    </reaction>
</comment>
<dbReference type="InterPro" id="IPR023405">
    <property type="entry name" value="Topo_IA_core_domain"/>
</dbReference>
<comment type="similarity">
    <text evidence="2">Belongs to the type IA topoisomerase family.</text>
</comment>
<dbReference type="EC" id="5.6.2.1" evidence="2"/>
<dbReference type="GO" id="GO:0006310">
    <property type="term" value="P:DNA recombination"/>
    <property type="evidence" value="ECO:0007669"/>
    <property type="project" value="TreeGrafter"/>
</dbReference>
<dbReference type="Pfam" id="PF01131">
    <property type="entry name" value="Topoisom_bac"/>
    <property type="match status" value="1"/>
</dbReference>
<dbReference type="InterPro" id="IPR013825">
    <property type="entry name" value="Topo_IA_cen_sub2"/>
</dbReference>
<dbReference type="Gene3D" id="2.70.20.10">
    <property type="entry name" value="Topoisomerase I, domain 3"/>
    <property type="match status" value="1"/>
</dbReference>
<proteinExistence type="inferred from homology"/>
<evidence type="ECO:0000256" key="2">
    <source>
        <dbReference type="RuleBase" id="RU362092"/>
    </source>
</evidence>
<name>A0AAN8XIT0_HALRR</name>
<dbReference type="GO" id="GO:0005634">
    <property type="term" value="C:nucleus"/>
    <property type="evidence" value="ECO:0007669"/>
    <property type="project" value="TreeGrafter"/>
</dbReference>
<evidence type="ECO:0000259" key="3">
    <source>
        <dbReference type="PROSITE" id="PS52039"/>
    </source>
</evidence>
<evidence type="ECO:0000313" key="4">
    <source>
        <dbReference type="EMBL" id="KAK7081073.1"/>
    </source>
</evidence>
<reference evidence="4 5" key="1">
    <citation type="submission" date="2023-11" db="EMBL/GenBank/DDBJ databases">
        <title>Halocaridina rubra genome assembly.</title>
        <authorList>
            <person name="Smith C."/>
        </authorList>
    </citation>
    <scope>NUCLEOTIDE SEQUENCE [LARGE SCALE GENOMIC DNA]</scope>
    <source>
        <strain evidence="4">EP-1</strain>
        <tissue evidence="4">Whole</tissue>
    </source>
</reference>
<keyword evidence="1 2" id="KW-0413">Isomerase</keyword>
<dbReference type="GO" id="GO:0031422">
    <property type="term" value="C:RecQ family helicase-topoisomerase III complex"/>
    <property type="evidence" value="ECO:0007669"/>
    <property type="project" value="TreeGrafter"/>
</dbReference>
<sequence length="114" mass="12853">MDPAQGTLLFPNSEFSASGLIILERNYLDVYPYDRWSDKVMPQYQMGQTFVPTSLEMVDGETSPPSLLTEADLIALMEKHGIGKYCSFIQFVVNIQSLGLTTVRLYNHDLDAKD</sequence>
<dbReference type="PROSITE" id="PS52039">
    <property type="entry name" value="TOPO_IA_2"/>
    <property type="match status" value="1"/>
</dbReference>
<comment type="function">
    <text evidence="2">Introduces a single-strand break via transesterification at a target site in duplex DNA. Releases the supercoiling and torsional tension of DNA introduced during the DNA replication and transcription by transiently cleaving and rejoining one strand of the DNA duplex. The scissile phosphodiester is attacked by the catalytic tyrosine of the enzyme, resulting in the formation of a DNA-(5'-phosphotyrosyl)-enzyme intermediate and the expulsion of a 3'-OH DNA strand.</text>
</comment>
<comment type="caution">
    <text evidence="4">The sequence shown here is derived from an EMBL/GenBank/DDBJ whole genome shotgun (WGS) entry which is preliminary data.</text>
</comment>
<dbReference type="Gene3D" id="1.10.460.10">
    <property type="entry name" value="Topoisomerase I, domain 2"/>
    <property type="match status" value="1"/>
</dbReference>
<organism evidence="4 5">
    <name type="scientific">Halocaridina rubra</name>
    <name type="common">Hawaiian red shrimp</name>
    <dbReference type="NCBI Taxonomy" id="373956"/>
    <lineage>
        <taxon>Eukaryota</taxon>
        <taxon>Metazoa</taxon>
        <taxon>Ecdysozoa</taxon>
        <taxon>Arthropoda</taxon>
        <taxon>Crustacea</taxon>
        <taxon>Multicrustacea</taxon>
        <taxon>Malacostraca</taxon>
        <taxon>Eumalacostraca</taxon>
        <taxon>Eucarida</taxon>
        <taxon>Decapoda</taxon>
        <taxon>Pleocyemata</taxon>
        <taxon>Caridea</taxon>
        <taxon>Atyoidea</taxon>
        <taxon>Atyidae</taxon>
        <taxon>Halocaridina</taxon>
    </lineage>
</organism>
<dbReference type="Proteomes" id="UP001381693">
    <property type="component" value="Unassembled WGS sequence"/>
</dbReference>